<gene>
    <name evidence="1" type="ORF">SPARVUS_LOCUS808114</name>
</gene>
<accession>A0ABN9AJ07</accession>
<dbReference type="EMBL" id="CATNWA010000247">
    <property type="protein sequence ID" value="CAI9535200.1"/>
    <property type="molecule type" value="Genomic_DNA"/>
</dbReference>
<proteinExistence type="predicted"/>
<protein>
    <submittedName>
        <fullName evidence="1">Uncharacterized protein</fullName>
    </submittedName>
</protein>
<sequence length="60" mass="7144">MTDANLIPCQEMKMRVMKTMKQMDPLGKEQQKMTMRMMTLMQRSRKQMTTTREGIFPVSK</sequence>
<organism evidence="1 2">
    <name type="scientific">Staurois parvus</name>
    <dbReference type="NCBI Taxonomy" id="386267"/>
    <lineage>
        <taxon>Eukaryota</taxon>
        <taxon>Metazoa</taxon>
        <taxon>Chordata</taxon>
        <taxon>Craniata</taxon>
        <taxon>Vertebrata</taxon>
        <taxon>Euteleostomi</taxon>
        <taxon>Amphibia</taxon>
        <taxon>Batrachia</taxon>
        <taxon>Anura</taxon>
        <taxon>Neobatrachia</taxon>
        <taxon>Ranoidea</taxon>
        <taxon>Ranidae</taxon>
        <taxon>Staurois</taxon>
    </lineage>
</organism>
<name>A0ABN9AJ07_9NEOB</name>
<reference evidence="1" key="1">
    <citation type="submission" date="2023-05" db="EMBL/GenBank/DDBJ databases">
        <authorList>
            <person name="Stuckert A."/>
        </authorList>
    </citation>
    <scope>NUCLEOTIDE SEQUENCE</scope>
</reference>
<evidence type="ECO:0000313" key="2">
    <source>
        <dbReference type="Proteomes" id="UP001162483"/>
    </source>
</evidence>
<evidence type="ECO:0000313" key="1">
    <source>
        <dbReference type="EMBL" id="CAI9535200.1"/>
    </source>
</evidence>
<comment type="caution">
    <text evidence="1">The sequence shown here is derived from an EMBL/GenBank/DDBJ whole genome shotgun (WGS) entry which is preliminary data.</text>
</comment>
<keyword evidence="2" id="KW-1185">Reference proteome</keyword>
<dbReference type="Proteomes" id="UP001162483">
    <property type="component" value="Unassembled WGS sequence"/>
</dbReference>